<proteinExistence type="predicted"/>
<dbReference type="EMBL" id="KE356560">
    <property type="protein sequence ID" value="ERG92880.1"/>
    <property type="molecule type" value="Genomic_DNA"/>
</dbReference>
<evidence type="ECO:0000313" key="2">
    <source>
        <dbReference type="EMBL" id="ERG92880.1"/>
    </source>
</evidence>
<evidence type="ECO:0000256" key="1">
    <source>
        <dbReference type="SAM" id="MobiDB-lite"/>
    </source>
</evidence>
<dbReference type="Proteomes" id="UP000030649">
    <property type="component" value="Unassembled WGS sequence"/>
</dbReference>
<accession>U1N864</accession>
<dbReference type="AlphaFoldDB" id="U1N864"/>
<dbReference type="HOGENOM" id="CLU_204980_0_0_2"/>
<organism evidence="2 3">
    <name type="scientific">Haloquadratum walsbyi J07HQW1</name>
    <dbReference type="NCBI Taxonomy" id="1238424"/>
    <lineage>
        <taxon>Archaea</taxon>
        <taxon>Methanobacteriati</taxon>
        <taxon>Methanobacteriota</taxon>
        <taxon>Stenosarchaea group</taxon>
        <taxon>Halobacteria</taxon>
        <taxon>Halobacteriales</taxon>
        <taxon>Haloferacaceae</taxon>
        <taxon>Haloquadratum</taxon>
    </lineage>
</organism>
<sequence>MTREDIELLRENIEEVRKEEREGLAADFDDNPEDCRAGD</sequence>
<gene>
    <name evidence="2" type="ORF">J07HQW1_02929</name>
</gene>
<reference evidence="2 3" key="1">
    <citation type="journal article" date="2013" name="PLoS ONE">
        <title>Assembly-driven community genomics of a hypersaline microbial ecosystem.</title>
        <authorList>
            <person name="Podell S."/>
            <person name="Ugalde J.A."/>
            <person name="Narasingarao P."/>
            <person name="Banfield J.F."/>
            <person name="Heidelberg K.B."/>
            <person name="Allen E.E."/>
        </authorList>
    </citation>
    <scope>NUCLEOTIDE SEQUENCE [LARGE SCALE GENOMIC DNA]</scope>
    <source>
        <strain evidence="3">J07HQW1</strain>
    </source>
</reference>
<name>U1N864_9EURY</name>
<protein>
    <submittedName>
        <fullName evidence="2">Uncharacterized protein</fullName>
    </submittedName>
</protein>
<feature type="region of interest" description="Disordered" evidence="1">
    <location>
        <begin position="19"/>
        <end position="39"/>
    </location>
</feature>
<evidence type="ECO:0000313" key="3">
    <source>
        <dbReference type="Proteomes" id="UP000030649"/>
    </source>
</evidence>